<comment type="similarity">
    <text evidence="1">Belongs to the ComF/GntX family.</text>
</comment>
<dbReference type="Gene3D" id="3.40.50.2020">
    <property type="match status" value="1"/>
</dbReference>
<organism evidence="3 4">
    <name type="scientific">Myxococcus landrumensis</name>
    <dbReference type="NCBI Taxonomy" id="2813577"/>
    <lineage>
        <taxon>Bacteria</taxon>
        <taxon>Pseudomonadati</taxon>
        <taxon>Myxococcota</taxon>
        <taxon>Myxococcia</taxon>
        <taxon>Myxococcales</taxon>
        <taxon>Cystobacterineae</taxon>
        <taxon>Myxococcaceae</taxon>
        <taxon>Myxococcus</taxon>
    </lineage>
</organism>
<name>A0ABX7MZ63_9BACT</name>
<dbReference type="InterPro" id="IPR029057">
    <property type="entry name" value="PRTase-like"/>
</dbReference>
<proteinExistence type="inferred from homology"/>
<dbReference type="RefSeq" id="WP_206712544.1">
    <property type="nucleotide sequence ID" value="NZ_CP071091.1"/>
</dbReference>
<sequence length="115" mass="12417">MVALPLHTRRYHARKYDQAQLLAGALAKHLGQEAPVGWLTRTRETLRQVGLSEEERAHNVDGAFCATSDVAQRDVLLLDDVFTTGATARAAAMALCAAGASRVEVLTLARAFTLT</sequence>
<accession>A0ABX7MZ63</accession>
<dbReference type="PANTHER" id="PTHR47505">
    <property type="entry name" value="DNA UTILIZATION PROTEIN YHGH"/>
    <property type="match status" value="1"/>
</dbReference>
<dbReference type="SUPFAM" id="SSF53271">
    <property type="entry name" value="PRTase-like"/>
    <property type="match status" value="1"/>
</dbReference>
<gene>
    <name evidence="3" type="ORF">JY572_20285</name>
</gene>
<dbReference type="PANTHER" id="PTHR47505:SF1">
    <property type="entry name" value="DNA UTILIZATION PROTEIN YHGH"/>
    <property type="match status" value="1"/>
</dbReference>
<evidence type="ECO:0000313" key="4">
    <source>
        <dbReference type="Proteomes" id="UP000663090"/>
    </source>
</evidence>
<feature type="domain" description="Phosphoribosyltransferase" evidence="2">
    <location>
        <begin position="21"/>
        <end position="110"/>
    </location>
</feature>
<evidence type="ECO:0000259" key="2">
    <source>
        <dbReference type="Pfam" id="PF00156"/>
    </source>
</evidence>
<keyword evidence="4" id="KW-1185">Reference proteome</keyword>
<reference evidence="3 4" key="1">
    <citation type="submission" date="2021-02" db="EMBL/GenBank/DDBJ databases">
        <title>De Novo genome assembly of isolated myxobacteria.</title>
        <authorList>
            <person name="Stevens D.C."/>
        </authorList>
    </citation>
    <scope>NUCLEOTIDE SEQUENCE [LARGE SCALE GENOMIC DNA]</scope>
    <source>
        <strain evidence="3 4">SCHIC003</strain>
    </source>
</reference>
<evidence type="ECO:0000313" key="3">
    <source>
        <dbReference type="EMBL" id="QSQ10777.1"/>
    </source>
</evidence>
<dbReference type="InterPro" id="IPR051910">
    <property type="entry name" value="ComF/GntX_DNA_util-trans"/>
</dbReference>
<dbReference type="Proteomes" id="UP000663090">
    <property type="component" value="Chromosome"/>
</dbReference>
<evidence type="ECO:0000256" key="1">
    <source>
        <dbReference type="ARBA" id="ARBA00008007"/>
    </source>
</evidence>
<dbReference type="Pfam" id="PF00156">
    <property type="entry name" value="Pribosyltran"/>
    <property type="match status" value="1"/>
</dbReference>
<dbReference type="InterPro" id="IPR000836">
    <property type="entry name" value="PRTase_dom"/>
</dbReference>
<dbReference type="EMBL" id="CP071091">
    <property type="protein sequence ID" value="QSQ10777.1"/>
    <property type="molecule type" value="Genomic_DNA"/>
</dbReference>
<protein>
    <submittedName>
        <fullName evidence="3">Competence protein F</fullName>
    </submittedName>
</protein>